<reference evidence="1 2" key="1">
    <citation type="submission" date="2007-11" db="EMBL/GenBank/DDBJ databases">
        <authorList>
            <consortium name="The Salmonella enterica serovar Paratyphi B Genome Sequencing Project"/>
            <person name="McClelland M."/>
            <person name="Sanderson E.K."/>
            <person name="Porwollik S."/>
            <person name="Spieth J."/>
            <person name="Clifton W.S."/>
            <person name="Fulton R."/>
            <person name="Cordes M."/>
            <person name="Wollam A."/>
            <person name="Shah N."/>
            <person name="Pepin K."/>
            <person name="Bhonagiri V."/>
            <person name="Nash W."/>
            <person name="Johnson M."/>
            <person name="Thiruvilangam P."/>
            <person name="Wilson R."/>
        </authorList>
    </citation>
    <scope>NUCLEOTIDE SEQUENCE [LARGE SCALE GENOMIC DNA]</scope>
    <source>
        <strain evidence="2">ATCC BAA-1250 / SPB7</strain>
    </source>
</reference>
<dbReference type="KEGG" id="spq:SPAB_00585"/>
<protein>
    <submittedName>
        <fullName evidence="1">Uncharacterized protein</fullName>
    </submittedName>
</protein>
<accession>A0A6C6YYT1</accession>
<sequence>MFTGREQLRFGQHKDAIAAVVKLQPGERHIRILLHQMYHAVSDFTNQNAVIGQIIRRISQDTTGQFEAVSAGRQPQLRFVAIFVRQIGHILRIDIRRVSDNQIVLNFRQIAEQIGTDWRHVMDKTVFFNVMLGDSQRIRRNIDRINLCVRESISTGDGDAAAAGTHIQNIFRLLANKAGEVVINQLANGRTRHQHALIDIKFVAAEPGFIGQVGDRDTLVNATNHSLNNAVFFAGRQPRGPHIFRNIQRQIKRRQHQLYRFIPRVIGTVSIPDIRRAKAAYRPAQHVLNGMQFTYCFIDENFIHVFLQGMLALNSAASLPRRQG</sequence>
<proteinExistence type="predicted"/>
<name>A0A6C6YYT1_SALPB</name>
<evidence type="ECO:0000313" key="1">
    <source>
        <dbReference type="EMBL" id="ABX66011.1"/>
    </source>
</evidence>
<dbReference type="EMBL" id="CP000886">
    <property type="protein sequence ID" value="ABX66011.1"/>
    <property type="molecule type" value="Genomic_DNA"/>
</dbReference>
<organism evidence="1 2">
    <name type="scientific">Salmonella paratyphi B (strain ATCC BAA-1250 / SPB7)</name>
    <dbReference type="NCBI Taxonomy" id="1016998"/>
    <lineage>
        <taxon>Bacteria</taxon>
        <taxon>Pseudomonadati</taxon>
        <taxon>Pseudomonadota</taxon>
        <taxon>Gammaproteobacteria</taxon>
        <taxon>Enterobacterales</taxon>
        <taxon>Enterobacteriaceae</taxon>
        <taxon>Salmonella</taxon>
    </lineage>
</organism>
<dbReference type="Proteomes" id="UP000008556">
    <property type="component" value="Chromosome"/>
</dbReference>
<evidence type="ECO:0000313" key="2">
    <source>
        <dbReference type="Proteomes" id="UP000008556"/>
    </source>
</evidence>
<gene>
    <name evidence="1" type="ordered locus">SPAB_00585</name>
</gene>
<dbReference type="AlphaFoldDB" id="A0A6C6YYT1"/>